<keyword evidence="3" id="KW-1185">Reference proteome</keyword>
<name>A0A4Q4TEN6_9PEZI</name>
<feature type="compositionally biased region" description="Basic residues" evidence="1">
    <location>
        <begin position="204"/>
        <end position="213"/>
    </location>
</feature>
<reference evidence="2 3" key="1">
    <citation type="submission" date="2018-06" db="EMBL/GenBank/DDBJ databases">
        <title>Complete Genomes of Monosporascus.</title>
        <authorList>
            <person name="Robinson A.J."/>
            <person name="Natvig D.O."/>
        </authorList>
    </citation>
    <scope>NUCLEOTIDE SEQUENCE [LARGE SCALE GENOMIC DNA]</scope>
    <source>
        <strain evidence="2 3">CBS 110550</strain>
    </source>
</reference>
<feature type="compositionally biased region" description="Basic and acidic residues" evidence="1">
    <location>
        <begin position="217"/>
        <end position="226"/>
    </location>
</feature>
<feature type="compositionally biased region" description="Low complexity" evidence="1">
    <location>
        <begin position="135"/>
        <end position="155"/>
    </location>
</feature>
<sequence>MKLTRCAAFTADVRAFRKKFTTKTGLPGTSLYDWRSPEHQYGLAEMTEDYLERAGNGPMWWPDDTSAPNHNKLQYSKDQREIKELMLRLFFRLNEQQHRNNKYKNKVKAGSAEPDCRGHSTEEPIDIDALETGPASDTSSKPYPSSGSAGASSRPDNTHQNPAMQDYDSNEHRKTLDDIYNVPDGTGSEQATSRDSTGDLVRNRQAKRPKKPYKTTIQDDSHRETTRQSPDPATKRRSPREKKTYDVEKDRAEHLYVTGRQYEISMSALDDDNWGRPKANQARRDNNNSEIAGDAANPLQVSNPSEPVQSREKSRDSHTSTPIPASPAPNSAGEVSRGDVPTDRPPQPHRSIPKMEFLYRFVTSRKPVFSYKNWKPTRKLEETSLQQFLDELPLEGDVKGLLFIVEGPGLKAEQQILRGEETEFGSMIKQIKKAIRSELGTSRKYYDHPLVIEMEIEPIKGGEVLDVQEEFEEDFTI</sequence>
<dbReference type="EMBL" id="QJNU01000238">
    <property type="protein sequence ID" value="RYP03867.1"/>
    <property type="molecule type" value="Genomic_DNA"/>
</dbReference>
<feature type="compositionally biased region" description="Polar residues" evidence="1">
    <location>
        <begin position="299"/>
        <end position="308"/>
    </location>
</feature>
<protein>
    <submittedName>
        <fullName evidence="2">Uncharacterized protein</fullName>
    </submittedName>
</protein>
<evidence type="ECO:0000313" key="2">
    <source>
        <dbReference type="EMBL" id="RYP03867.1"/>
    </source>
</evidence>
<dbReference type="Proteomes" id="UP000293360">
    <property type="component" value="Unassembled WGS sequence"/>
</dbReference>
<feature type="region of interest" description="Disordered" evidence="1">
    <location>
        <begin position="102"/>
        <end position="352"/>
    </location>
</feature>
<dbReference type="AlphaFoldDB" id="A0A4Q4TEN6"/>
<comment type="caution">
    <text evidence="2">The sequence shown here is derived from an EMBL/GenBank/DDBJ whole genome shotgun (WGS) entry which is preliminary data.</text>
</comment>
<gene>
    <name evidence="2" type="ORF">DL764_004846</name>
</gene>
<dbReference type="OrthoDB" id="5138733at2759"/>
<feature type="compositionally biased region" description="Basic and acidic residues" evidence="1">
    <location>
        <begin position="309"/>
        <end position="318"/>
    </location>
</feature>
<accession>A0A4Q4TEN6</accession>
<organism evidence="2 3">
    <name type="scientific">Monosporascus ibericus</name>
    <dbReference type="NCBI Taxonomy" id="155417"/>
    <lineage>
        <taxon>Eukaryota</taxon>
        <taxon>Fungi</taxon>
        <taxon>Dikarya</taxon>
        <taxon>Ascomycota</taxon>
        <taxon>Pezizomycotina</taxon>
        <taxon>Sordariomycetes</taxon>
        <taxon>Xylariomycetidae</taxon>
        <taxon>Xylariales</taxon>
        <taxon>Xylariales incertae sedis</taxon>
        <taxon>Monosporascus</taxon>
    </lineage>
</organism>
<evidence type="ECO:0000313" key="3">
    <source>
        <dbReference type="Proteomes" id="UP000293360"/>
    </source>
</evidence>
<evidence type="ECO:0000256" key="1">
    <source>
        <dbReference type="SAM" id="MobiDB-lite"/>
    </source>
</evidence>
<proteinExistence type="predicted"/>
<feature type="compositionally biased region" description="Basic and acidic residues" evidence="1">
    <location>
        <begin position="241"/>
        <end position="254"/>
    </location>
</feature>